<dbReference type="AlphaFoldDB" id="G3ACA1"/>
<proteinExistence type="predicted"/>
<feature type="signal peptide" evidence="1">
    <location>
        <begin position="1"/>
        <end position="27"/>
    </location>
</feature>
<organism evidence="2">
    <name type="scientific">Ralstonia syzygii R24</name>
    <dbReference type="NCBI Taxonomy" id="907261"/>
    <lineage>
        <taxon>Bacteria</taxon>
        <taxon>Pseudomonadati</taxon>
        <taxon>Pseudomonadota</taxon>
        <taxon>Betaproteobacteria</taxon>
        <taxon>Burkholderiales</taxon>
        <taxon>Burkholderiaceae</taxon>
        <taxon>Ralstonia</taxon>
        <taxon>Ralstonia solanacearum species complex</taxon>
    </lineage>
</organism>
<reference evidence="2" key="1">
    <citation type="journal article" date="2011" name="PLoS ONE">
        <title>Ralstonia syzygii, the Blood Disease Bacterium and some Asian R. solanacearum strains form a single genomic species despite divergent lifestyles.</title>
        <authorList>
            <person name="Remenant B."/>
            <person name="de Cambiaire J.C."/>
            <person name="Cellier G."/>
            <person name="Jacobs J.M."/>
            <person name="Mangenot S."/>
            <person name="Barbe V."/>
            <person name="Lajus A."/>
            <person name="Vallenet D."/>
            <person name="Medigue C."/>
            <person name="Fegan M."/>
            <person name="Allen C."/>
            <person name="Prior P."/>
        </authorList>
    </citation>
    <scope>NUCLEOTIDE SEQUENCE</scope>
    <source>
        <strain evidence="2">R24</strain>
    </source>
</reference>
<evidence type="ECO:0000256" key="1">
    <source>
        <dbReference type="SAM" id="SignalP"/>
    </source>
</evidence>
<evidence type="ECO:0000313" key="2">
    <source>
        <dbReference type="EMBL" id="CCA87184.1"/>
    </source>
</evidence>
<reference evidence="2" key="2">
    <citation type="submission" date="2011-04" db="EMBL/GenBank/DDBJ databases">
        <authorList>
            <person name="Genoscope - CEA"/>
        </authorList>
    </citation>
    <scope>NUCLEOTIDE SEQUENCE</scope>
    <source>
        <strain evidence="2">R24</strain>
    </source>
</reference>
<gene>
    <name evidence="2" type="ORF">RALSY_mp30504</name>
</gene>
<protein>
    <submittedName>
        <fullName evidence="2">Uncharacterized protein</fullName>
    </submittedName>
</protein>
<accession>G3ACA1</accession>
<dbReference type="EMBL" id="FR854092">
    <property type="protein sequence ID" value="CCA87184.1"/>
    <property type="molecule type" value="Genomic_DNA"/>
</dbReference>
<name>G3ACA1_9RALS</name>
<feature type="chain" id="PRO_5003442387" evidence="1">
    <location>
        <begin position="28"/>
        <end position="101"/>
    </location>
</feature>
<sequence length="101" mass="11260">MKSNALKPMRFIVAVALGTMAANSAVAATIGTVKATGTFYGNKNQLTQQNAWKTTWNNAWNNCRRDYPATRSMNMLDYSFGSPVLKDTYTPIATWECRNTK</sequence>
<keyword evidence="1" id="KW-0732">Signal</keyword>